<keyword evidence="4 11" id="KW-0863">Zinc-finger</keyword>
<feature type="region of interest" description="Disordered" evidence="12">
    <location>
        <begin position="652"/>
        <end position="683"/>
    </location>
</feature>
<gene>
    <name evidence="15" type="primary">HNF4A</name>
    <name evidence="15" type="ORF">DERP_004318</name>
</gene>
<evidence type="ECO:0000256" key="8">
    <source>
        <dbReference type="ARBA" id="ARBA00023163"/>
    </source>
</evidence>
<keyword evidence="8 11" id="KW-0804">Transcription</keyword>
<evidence type="ECO:0000256" key="2">
    <source>
        <dbReference type="ARBA" id="ARBA00006421"/>
    </source>
</evidence>
<name>A0ABQ8JPA7_DERPT</name>
<dbReference type="PROSITE" id="PS00031">
    <property type="entry name" value="NUCLEAR_REC_DBD_1"/>
    <property type="match status" value="1"/>
</dbReference>
<evidence type="ECO:0000256" key="6">
    <source>
        <dbReference type="ARBA" id="ARBA00023015"/>
    </source>
</evidence>
<dbReference type="PRINTS" id="PR00545">
    <property type="entry name" value="RETINOIDXR"/>
</dbReference>
<accession>A0ABQ8JPA7</accession>
<dbReference type="Proteomes" id="UP000887458">
    <property type="component" value="Unassembled WGS sequence"/>
</dbReference>
<dbReference type="InterPro" id="IPR050274">
    <property type="entry name" value="Nuclear_hormone_rcpt_NR2"/>
</dbReference>
<evidence type="ECO:0000256" key="5">
    <source>
        <dbReference type="ARBA" id="ARBA00022833"/>
    </source>
</evidence>
<keyword evidence="5 11" id="KW-0862">Zinc</keyword>
<keyword evidence="10 11" id="KW-0539">Nucleus</keyword>
<dbReference type="SUPFAM" id="SSF57716">
    <property type="entry name" value="Glucocorticoid receptor-like (DNA-binding domain)"/>
    <property type="match status" value="1"/>
</dbReference>
<evidence type="ECO:0000256" key="4">
    <source>
        <dbReference type="ARBA" id="ARBA00022771"/>
    </source>
</evidence>
<evidence type="ECO:0000256" key="9">
    <source>
        <dbReference type="ARBA" id="ARBA00023170"/>
    </source>
</evidence>
<evidence type="ECO:0000256" key="1">
    <source>
        <dbReference type="ARBA" id="ARBA00004123"/>
    </source>
</evidence>
<dbReference type="Pfam" id="PF00104">
    <property type="entry name" value="Hormone_recep"/>
    <property type="match status" value="1"/>
</dbReference>
<dbReference type="CDD" id="cd06960">
    <property type="entry name" value="NR_DBD_HNF4A"/>
    <property type="match status" value="1"/>
</dbReference>
<dbReference type="InterPro" id="IPR001628">
    <property type="entry name" value="Znf_hrmn_rcpt"/>
</dbReference>
<dbReference type="EMBL" id="NJHN03000029">
    <property type="protein sequence ID" value="KAH9424136.1"/>
    <property type="molecule type" value="Genomic_DNA"/>
</dbReference>
<evidence type="ECO:0000313" key="15">
    <source>
        <dbReference type="EMBL" id="KAH9424136.1"/>
    </source>
</evidence>
<comment type="similarity">
    <text evidence="2">Belongs to the nuclear hormone receptor family. NR2 subfamily.</text>
</comment>
<reference evidence="15 16" key="1">
    <citation type="journal article" date="2018" name="J. Allergy Clin. Immunol.">
        <title>High-quality assembly of Dermatophagoides pteronyssinus genome and transcriptome reveals a wide range of novel allergens.</title>
        <authorList>
            <person name="Liu X.Y."/>
            <person name="Yang K.Y."/>
            <person name="Wang M.Q."/>
            <person name="Kwok J.S."/>
            <person name="Zeng X."/>
            <person name="Yang Z."/>
            <person name="Xiao X.J."/>
            <person name="Lau C.P."/>
            <person name="Li Y."/>
            <person name="Huang Z.M."/>
            <person name="Ba J.G."/>
            <person name="Yim A.K."/>
            <person name="Ouyang C.Y."/>
            <person name="Ngai S.M."/>
            <person name="Chan T.F."/>
            <person name="Leung E.L."/>
            <person name="Liu L."/>
            <person name="Liu Z.G."/>
            <person name="Tsui S.K."/>
        </authorList>
    </citation>
    <scope>NUCLEOTIDE SEQUENCE [LARGE SCALE GENOMIC DNA]</scope>
    <source>
        <strain evidence="15">Derp</strain>
    </source>
</reference>
<dbReference type="InterPro" id="IPR049635">
    <property type="entry name" value="HNF4_LBD"/>
</dbReference>
<keyword evidence="7 11" id="KW-0238">DNA-binding</keyword>
<dbReference type="SUPFAM" id="SSF48508">
    <property type="entry name" value="Nuclear receptor ligand-binding domain"/>
    <property type="match status" value="1"/>
</dbReference>
<dbReference type="PROSITE" id="PS51843">
    <property type="entry name" value="NR_LBD"/>
    <property type="match status" value="1"/>
</dbReference>
<dbReference type="InterPro" id="IPR049636">
    <property type="entry name" value="HNF4-like_DBD"/>
</dbReference>
<feature type="compositionally biased region" description="Low complexity" evidence="12">
    <location>
        <begin position="243"/>
        <end position="260"/>
    </location>
</feature>
<evidence type="ECO:0000259" key="14">
    <source>
        <dbReference type="PROSITE" id="PS51843"/>
    </source>
</evidence>
<dbReference type="PRINTS" id="PR00047">
    <property type="entry name" value="STROIDFINGER"/>
</dbReference>
<feature type="compositionally biased region" description="Low complexity" evidence="12">
    <location>
        <begin position="196"/>
        <end position="234"/>
    </location>
</feature>
<organism evidence="15 16">
    <name type="scientific">Dermatophagoides pteronyssinus</name>
    <name type="common">European house dust mite</name>
    <dbReference type="NCBI Taxonomy" id="6956"/>
    <lineage>
        <taxon>Eukaryota</taxon>
        <taxon>Metazoa</taxon>
        <taxon>Ecdysozoa</taxon>
        <taxon>Arthropoda</taxon>
        <taxon>Chelicerata</taxon>
        <taxon>Arachnida</taxon>
        <taxon>Acari</taxon>
        <taxon>Acariformes</taxon>
        <taxon>Sarcoptiformes</taxon>
        <taxon>Astigmata</taxon>
        <taxon>Psoroptidia</taxon>
        <taxon>Analgoidea</taxon>
        <taxon>Pyroglyphidae</taxon>
        <taxon>Dermatophagoidinae</taxon>
        <taxon>Dermatophagoides</taxon>
    </lineage>
</organism>
<evidence type="ECO:0000256" key="11">
    <source>
        <dbReference type="RuleBase" id="RU004334"/>
    </source>
</evidence>
<proteinExistence type="inferred from homology"/>
<evidence type="ECO:0000256" key="10">
    <source>
        <dbReference type="ARBA" id="ARBA00023242"/>
    </source>
</evidence>
<evidence type="ECO:0000256" key="3">
    <source>
        <dbReference type="ARBA" id="ARBA00022723"/>
    </source>
</evidence>
<dbReference type="InterPro" id="IPR001723">
    <property type="entry name" value="Nuclear_hrmn_rcpt"/>
</dbReference>
<reference evidence="15 16" key="2">
    <citation type="journal article" date="2022" name="Mol. Biol. Evol.">
        <title>Comparative Genomics Reveals Insights into the Divergent Evolution of Astigmatic Mites and Household Pest Adaptations.</title>
        <authorList>
            <person name="Xiong Q."/>
            <person name="Wan A.T."/>
            <person name="Liu X."/>
            <person name="Fung C.S."/>
            <person name="Xiao X."/>
            <person name="Malainual N."/>
            <person name="Hou J."/>
            <person name="Wang L."/>
            <person name="Wang M."/>
            <person name="Yang K.Y."/>
            <person name="Cui Y."/>
            <person name="Leung E.L."/>
            <person name="Nong W."/>
            <person name="Shin S.K."/>
            <person name="Au S.W."/>
            <person name="Jeong K.Y."/>
            <person name="Chew F.T."/>
            <person name="Hui J.H."/>
            <person name="Leung T.F."/>
            <person name="Tungtrongchitr A."/>
            <person name="Zhong N."/>
            <person name="Liu Z."/>
            <person name="Tsui S.K."/>
        </authorList>
    </citation>
    <scope>NUCLEOTIDE SEQUENCE [LARGE SCALE GENOMIC DNA]</scope>
    <source>
        <strain evidence="15">Derp</strain>
    </source>
</reference>
<protein>
    <submittedName>
        <fullName evidence="15">Hepatocyte nuclear factor 4-alpha</fullName>
    </submittedName>
</protein>
<dbReference type="InterPro" id="IPR013088">
    <property type="entry name" value="Znf_NHR/GATA"/>
</dbReference>
<sequence>MLTHTQPPACRFMYASTNATYSGNSIQSSYNYFPIDFNVVTPPSLMFRSSQQDLPDTTGNFFCNGPVDYSSLNNTNPNIYSSMESINEHDDVMVSSQSSPEYMTNATTSNNNSGYNNGRIYYNLSNENIWNQSLSTVPVNNDDCMDIVDTVGNNNDNNNDNGREKINNSRMIQQQQQQQNIKDENRNNYIDSTCDSINSNANNNNNNNINNNTTTNANGLTSTNNNNNNNMANMNGGGGGNGNNNELSTNNENNNNNNSGQQQQQNSICAICGDRATGKHYGAFSCDGCKGFFRRSVRKNHLYTCRFNRNCVIDKDKRNQCRYCRLKKCFRADMRKEAVQNERDRITCRRPSYEDTKTTSGTSLAVLLKAEMSSRKNCSPPTDTNYQSKKIANIEDIGNSMTQQLMILVEWAKCIPAFIELNIDDQVALLRAHAGEHLLLGLSKRSLVLKDVLLLGNDHIIPRLTPDQEITRIGCRILDEIVAVMKDVNIDDNEFACLKAIVFFDPAVKNLKDSARIKNVRHQIQICLEDYVNDRQYNSRGRFGELLLILPSLQSITWQLIEQIQFAKALGKLNIDELITEMLLRSSTNIAQSIPPASNINSVQNNLTSTDPLQWQRNHLWQGAYPRQTFPEPNMNNMVSNMSQVVNVIMSQESSENRQQSNLAQQQATQIQSPLSSSQPTMANSLANGAQMLGQVENIMQQMNRQDPSSLINTDDLLSAPSQPVQTFKSEITDNEINPF</sequence>
<dbReference type="InterPro" id="IPR000003">
    <property type="entry name" value="Retinoid-X_rcpt/HNF4"/>
</dbReference>
<feature type="compositionally biased region" description="Low complexity" evidence="12">
    <location>
        <begin position="652"/>
        <end position="673"/>
    </location>
</feature>
<dbReference type="InterPro" id="IPR035500">
    <property type="entry name" value="NHR-like_dom_sf"/>
</dbReference>
<keyword evidence="16" id="KW-1185">Reference proteome</keyword>
<feature type="region of interest" description="Disordered" evidence="12">
    <location>
        <begin position="170"/>
        <end position="262"/>
    </location>
</feature>
<feature type="domain" description="Nuclear receptor" evidence="13">
    <location>
        <begin position="266"/>
        <end position="341"/>
    </location>
</feature>
<keyword evidence="6 11" id="KW-0805">Transcription regulation</keyword>
<dbReference type="SMART" id="SM00430">
    <property type="entry name" value="HOLI"/>
    <property type="match status" value="1"/>
</dbReference>
<comment type="subcellular location">
    <subcellularLocation>
        <location evidence="1 11">Nucleus</location>
    </subcellularLocation>
</comment>
<evidence type="ECO:0000256" key="7">
    <source>
        <dbReference type="ARBA" id="ARBA00023125"/>
    </source>
</evidence>
<dbReference type="InterPro" id="IPR000536">
    <property type="entry name" value="Nucl_hrmn_rcpt_lig-bd"/>
</dbReference>
<dbReference type="PANTHER" id="PTHR24083">
    <property type="entry name" value="NUCLEAR HORMONE RECEPTOR"/>
    <property type="match status" value="1"/>
</dbReference>
<dbReference type="SMART" id="SM00399">
    <property type="entry name" value="ZnF_C4"/>
    <property type="match status" value="1"/>
</dbReference>
<evidence type="ECO:0000256" key="12">
    <source>
        <dbReference type="SAM" id="MobiDB-lite"/>
    </source>
</evidence>
<dbReference type="PROSITE" id="PS51030">
    <property type="entry name" value="NUCLEAR_REC_DBD_2"/>
    <property type="match status" value="1"/>
</dbReference>
<feature type="compositionally biased region" description="Polar residues" evidence="12">
    <location>
        <begin position="674"/>
        <end position="683"/>
    </location>
</feature>
<dbReference type="Gene3D" id="1.10.565.10">
    <property type="entry name" value="Retinoid X Receptor"/>
    <property type="match status" value="1"/>
</dbReference>
<evidence type="ECO:0000259" key="13">
    <source>
        <dbReference type="PROSITE" id="PS51030"/>
    </source>
</evidence>
<feature type="domain" description="NR LBD" evidence="14">
    <location>
        <begin position="359"/>
        <end position="586"/>
    </location>
</feature>
<keyword evidence="3 11" id="KW-0479">Metal-binding</keyword>
<keyword evidence="9 11" id="KW-0675">Receptor</keyword>
<evidence type="ECO:0000313" key="16">
    <source>
        <dbReference type="Proteomes" id="UP000887458"/>
    </source>
</evidence>
<dbReference type="CDD" id="cd06931">
    <property type="entry name" value="NR_LBD_HNF4_like"/>
    <property type="match status" value="1"/>
</dbReference>
<dbReference type="Pfam" id="PF00105">
    <property type="entry name" value="zf-C4"/>
    <property type="match status" value="1"/>
</dbReference>
<dbReference type="Gene3D" id="3.30.50.10">
    <property type="entry name" value="Erythroid Transcription Factor GATA-1, subunit A"/>
    <property type="match status" value="1"/>
</dbReference>
<dbReference type="PRINTS" id="PR00398">
    <property type="entry name" value="STRDHORMONER"/>
</dbReference>
<comment type="caution">
    <text evidence="15">The sequence shown here is derived from an EMBL/GenBank/DDBJ whole genome shotgun (WGS) entry which is preliminary data.</text>
</comment>